<evidence type="ECO:0000313" key="1">
    <source>
        <dbReference type="Proteomes" id="UP000492821"/>
    </source>
</evidence>
<dbReference type="AlphaFoldDB" id="A0A7E4WCV6"/>
<sequence>MKYYKLNRPYLDTVEDEDAEDAITANSTAPVEHERLFGDWDWPYPLPEMTSAALPEIIGNVLRFGVRKLYKKWWVNRKTTEAVVPMGTWITLVRTNGTHYSYELTEEPELERPWLAPEAGSEGNNN</sequence>
<keyword evidence="1" id="KW-1185">Reference proteome</keyword>
<protein>
    <submittedName>
        <fullName evidence="2">Tudor domain-containing protein</fullName>
    </submittedName>
</protein>
<reference evidence="1" key="1">
    <citation type="journal article" date="2013" name="Genetics">
        <title>The draft genome and transcriptome of Panagrellus redivivus are shaped by the harsh demands of a free-living lifestyle.</title>
        <authorList>
            <person name="Srinivasan J."/>
            <person name="Dillman A.R."/>
            <person name="Macchietto M.G."/>
            <person name="Heikkinen L."/>
            <person name="Lakso M."/>
            <person name="Fracchia K.M."/>
            <person name="Antoshechkin I."/>
            <person name="Mortazavi A."/>
            <person name="Wong G."/>
            <person name="Sternberg P.W."/>
        </authorList>
    </citation>
    <scope>NUCLEOTIDE SEQUENCE [LARGE SCALE GENOMIC DNA]</scope>
    <source>
        <strain evidence="1">MT8872</strain>
    </source>
</reference>
<name>A0A7E4WCV6_PANRE</name>
<dbReference type="Proteomes" id="UP000492821">
    <property type="component" value="Unassembled WGS sequence"/>
</dbReference>
<organism evidence="1 2">
    <name type="scientific">Panagrellus redivivus</name>
    <name type="common">Microworm</name>
    <dbReference type="NCBI Taxonomy" id="6233"/>
    <lineage>
        <taxon>Eukaryota</taxon>
        <taxon>Metazoa</taxon>
        <taxon>Ecdysozoa</taxon>
        <taxon>Nematoda</taxon>
        <taxon>Chromadorea</taxon>
        <taxon>Rhabditida</taxon>
        <taxon>Tylenchina</taxon>
        <taxon>Panagrolaimomorpha</taxon>
        <taxon>Panagrolaimoidea</taxon>
        <taxon>Panagrolaimidae</taxon>
        <taxon>Panagrellus</taxon>
    </lineage>
</organism>
<reference evidence="2" key="2">
    <citation type="submission" date="2020-10" db="UniProtKB">
        <authorList>
            <consortium name="WormBaseParasite"/>
        </authorList>
    </citation>
    <scope>IDENTIFICATION</scope>
</reference>
<proteinExistence type="predicted"/>
<evidence type="ECO:0000313" key="2">
    <source>
        <dbReference type="WBParaSite" id="Pan_g8993.t1"/>
    </source>
</evidence>
<accession>A0A7E4WCV6</accession>
<dbReference type="WBParaSite" id="Pan_g8993.t1">
    <property type="protein sequence ID" value="Pan_g8993.t1"/>
    <property type="gene ID" value="Pan_g8993"/>
</dbReference>